<evidence type="ECO:0000313" key="3">
    <source>
        <dbReference type="EMBL" id="SHG10492.1"/>
    </source>
</evidence>
<name>A0A1M5H435_9BACT</name>
<feature type="transmembrane region" description="Helical" evidence="1">
    <location>
        <begin position="318"/>
        <end position="337"/>
    </location>
</feature>
<gene>
    <name evidence="3" type="ORF">SAMN05444008_11815</name>
</gene>
<reference evidence="3 4" key="1">
    <citation type="submission" date="2016-11" db="EMBL/GenBank/DDBJ databases">
        <authorList>
            <person name="Jaros S."/>
            <person name="Januszkiewicz K."/>
            <person name="Wedrychowicz H."/>
        </authorList>
    </citation>
    <scope>NUCLEOTIDE SEQUENCE [LARGE SCALE GENOMIC DNA]</scope>
    <source>
        <strain evidence="3 4">DSM 26897</strain>
    </source>
</reference>
<evidence type="ECO:0000259" key="2">
    <source>
        <dbReference type="Pfam" id="PF07786"/>
    </source>
</evidence>
<evidence type="ECO:0000313" key="4">
    <source>
        <dbReference type="Proteomes" id="UP000184368"/>
    </source>
</evidence>
<dbReference type="PANTHER" id="PTHR40407">
    <property type="entry name" value="MEMBRANE PROTEIN-LIKE PROTEIN"/>
    <property type="match status" value="1"/>
</dbReference>
<accession>A0A1M5H435</accession>
<dbReference type="Proteomes" id="UP000184368">
    <property type="component" value="Unassembled WGS sequence"/>
</dbReference>
<evidence type="ECO:0000256" key="1">
    <source>
        <dbReference type="SAM" id="Phobius"/>
    </source>
</evidence>
<feature type="transmembrane region" description="Helical" evidence="1">
    <location>
        <begin position="125"/>
        <end position="144"/>
    </location>
</feature>
<dbReference type="STRING" id="1302690.BUE76_03835"/>
<keyword evidence="1" id="KW-0812">Transmembrane</keyword>
<dbReference type="PANTHER" id="PTHR40407:SF1">
    <property type="entry name" value="HEPARAN-ALPHA-GLUCOSAMINIDE N-ACETYLTRANSFERASE CATALYTIC DOMAIN-CONTAINING PROTEIN"/>
    <property type="match status" value="1"/>
</dbReference>
<feature type="transmembrane region" description="Helical" evidence="1">
    <location>
        <begin position="67"/>
        <end position="86"/>
    </location>
</feature>
<keyword evidence="1" id="KW-0472">Membrane</keyword>
<feature type="transmembrane region" description="Helical" evidence="1">
    <location>
        <begin position="278"/>
        <end position="298"/>
    </location>
</feature>
<feature type="transmembrane region" description="Helical" evidence="1">
    <location>
        <begin position="198"/>
        <end position="219"/>
    </location>
</feature>
<dbReference type="RefSeq" id="WP_073046823.1">
    <property type="nucleotide sequence ID" value="NZ_FQUO01000018.1"/>
</dbReference>
<feature type="transmembrane region" description="Helical" evidence="1">
    <location>
        <begin position="231"/>
        <end position="250"/>
    </location>
</feature>
<sequence length="402" mass="45375">MQTLAEPTTAPTALLRNYRLNSIDLLRGLVMVIMALDHARDLLHVGALTIDALDLQTTTPLLFFTRWITHFCAPVFVFLSGTSIYLQGLRKSKRELSVFLLKRGLWLVAAEVLLVSLGISFDPTYSFIFLQVIWAIGISMVLLAALIWLPFSVLLALGAAILLGHNGLDAWEAQQKSFSLGYSLLHRQNFLPFGEGRFLGILYPFLPWTGIMILGYCFGRMYQLEAATRKRWIAGIGAALVLFFVVLRFTNIYGDPQPWSVQPRSGFTLLSFVNTTKYPPSLLFACMTIGPALLFLAFAEGWRGRLAHVLTVYGRVPFLYYLLHFYLLHLLAAVLFVGRGGTVAEGFKGVEGVPFKFVVPGVGLELWQVYLAWLGVVALLYPLCRWYGRYKQAHRYWWLSYV</sequence>
<organism evidence="3 4">
    <name type="scientific">Cnuella takakiae</name>
    <dbReference type="NCBI Taxonomy" id="1302690"/>
    <lineage>
        <taxon>Bacteria</taxon>
        <taxon>Pseudomonadati</taxon>
        <taxon>Bacteroidota</taxon>
        <taxon>Chitinophagia</taxon>
        <taxon>Chitinophagales</taxon>
        <taxon>Chitinophagaceae</taxon>
        <taxon>Cnuella</taxon>
    </lineage>
</organism>
<feature type="domain" description="Heparan-alpha-glucosaminide N-acetyltransferase catalytic" evidence="2">
    <location>
        <begin position="19"/>
        <end position="232"/>
    </location>
</feature>
<keyword evidence="1" id="KW-1133">Transmembrane helix</keyword>
<dbReference type="EMBL" id="FQUO01000018">
    <property type="protein sequence ID" value="SHG10492.1"/>
    <property type="molecule type" value="Genomic_DNA"/>
</dbReference>
<dbReference type="InterPro" id="IPR012429">
    <property type="entry name" value="HGSNAT_cat"/>
</dbReference>
<protein>
    <submittedName>
        <fullName evidence="3">Uncharacterized membrane protein</fullName>
    </submittedName>
</protein>
<proteinExistence type="predicted"/>
<dbReference type="OrthoDB" id="508112at2"/>
<feature type="transmembrane region" description="Helical" evidence="1">
    <location>
        <begin position="98"/>
        <end position="119"/>
    </location>
</feature>
<keyword evidence="4" id="KW-1185">Reference proteome</keyword>
<dbReference type="AlphaFoldDB" id="A0A1M5H435"/>
<dbReference type="Pfam" id="PF07786">
    <property type="entry name" value="HGSNAT_cat"/>
    <property type="match status" value="1"/>
</dbReference>
<feature type="transmembrane region" description="Helical" evidence="1">
    <location>
        <begin position="357"/>
        <end position="381"/>
    </location>
</feature>